<organism evidence="2 3">
    <name type="scientific">Thraustotheca clavata</name>
    <dbReference type="NCBI Taxonomy" id="74557"/>
    <lineage>
        <taxon>Eukaryota</taxon>
        <taxon>Sar</taxon>
        <taxon>Stramenopiles</taxon>
        <taxon>Oomycota</taxon>
        <taxon>Saprolegniomycetes</taxon>
        <taxon>Saprolegniales</taxon>
        <taxon>Achlyaceae</taxon>
        <taxon>Thraustotheca</taxon>
    </lineage>
</organism>
<proteinExistence type="inferred from homology"/>
<dbReference type="GO" id="GO:0004103">
    <property type="term" value="F:choline kinase activity"/>
    <property type="evidence" value="ECO:0007669"/>
    <property type="project" value="TreeGrafter"/>
</dbReference>
<sequence length="217" mass="24413">MAPNTIPTSDVMSIAMRVNIPDTFEHEHDELRREIAKALGCVVSGWENVSLDDIAVQHLSGAMTNVIFACEKSTKHNQKVLLRIYGTGTDAFFERSEEMHVFQQLSRFNLGVGLLGEFENGRVETMIDGTTCTAADIRDPIISEKIAKKFRQFHDVQVDIDSQPRILKNINRLLIEAQSKCVSAPFEVNFTQFNEDVKTLTQVLSMVPSPIVFCHND</sequence>
<comment type="caution">
    <text evidence="2">The sequence shown here is derived from an EMBL/GenBank/DDBJ whole genome shotgun (WGS) entry which is preliminary data.</text>
</comment>
<keyword evidence="2" id="KW-0808">Transferase</keyword>
<reference evidence="2 3" key="1">
    <citation type="journal article" date="2014" name="Genome Biol. Evol.">
        <title>The secreted proteins of Achlya hypogyna and Thraustotheca clavata identify the ancestral oomycete secretome and reveal gene acquisitions by horizontal gene transfer.</title>
        <authorList>
            <person name="Misner I."/>
            <person name="Blouin N."/>
            <person name="Leonard G."/>
            <person name="Richards T.A."/>
            <person name="Lane C.E."/>
        </authorList>
    </citation>
    <scope>NUCLEOTIDE SEQUENCE [LARGE SCALE GENOMIC DNA]</scope>
    <source>
        <strain evidence="2 3">ATCC 34112</strain>
    </source>
</reference>
<dbReference type="Gene3D" id="3.30.200.20">
    <property type="entry name" value="Phosphorylase Kinase, domain 1"/>
    <property type="match status" value="1"/>
</dbReference>
<gene>
    <name evidence="2" type="ORF">THRCLA_10893</name>
</gene>
<dbReference type="InterPro" id="IPR011009">
    <property type="entry name" value="Kinase-like_dom_sf"/>
</dbReference>
<dbReference type="PANTHER" id="PTHR22603">
    <property type="entry name" value="CHOLINE/ETHANOALAMINE KINASE"/>
    <property type="match status" value="1"/>
</dbReference>
<dbReference type="Gene3D" id="3.90.1200.10">
    <property type="match status" value="1"/>
</dbReference>
<feature type="non-terminal residue" evidence="2">
    <location>
        <position position="217"/>
    </location>
</feature>
<dbReference type="SUPFAM" id="SSF56112">
    <property type="entry name" value="Protein kinase-like (PK-like)"/>
    <property type="match status" value="1"/>
</dbReference>
<dbReference type="Pfam" id="PF01633">
    <property type="entry name" value="Choline_kinase"/>
    <property type="match status" value="1"/>
</dbReference>
<dbReference type="EMBL" id="JNBS01004180">
    <property type="protein sequence ID" value="OQR83977.1"/>
    <property type="molecule type" value="Genomic_DNA"/>
</dbReference>
<dbReference type="AlphaFoldDB" id="A0A1V9YE65"/>
<dbReference type="Proteomes" id="UP000243217">
    <property type="component" value="Unassembled WGS sequence"/>
</dbReference>
<evidence type="ECO:0000313" key="2">
    <source>
        <dbReference type="EMBL" id="OQR83977.1"/>
    </source>
</evidence>
<dbReference type="GO" id="GO:0005737">
    <property type="term" value="C:cytoplasm"/>
    <property type="evidence" value="ECO:0007669"/>
    <property type="project" value="TreeGrafter"/>
</dbReference>
<dbReference type="STRING" id="74557.A0A1V9YE65"/>
<accession>A0A1V9YE65</accession>
<comment type="similarity">
    <text evidence="1">Belongs to the choline/ethanolamine kinase family.</text>
</comment>
<name>A0A1V9YE65_9STRA</name>
<dbReference type="OrthoDB" id="10267235at2759"/>
<evidence type="ECO:0000313" key="3">
    <source>
        <dbReference type="Proteomes" id="UP000243217"/>
    </source>
</evidence>
<dbReference type="GO" id="GO:0006646">
    <property type="term" value="P:phosphatidylethanolamine biosynthetic process"/>
    <property type="evidence" value="ECO:0007669"/>
    <property type="project" value="TreeGrafter"/>
</dbReference>
<keyword evidence="3" id="KW-1185">Reference proteome</keyword>
<keyword evidence="2" id="KW-0418">Kinase</keyword>
<dbReference type="GO" id="GO:0004305">
    <property type="term" value="F:ethanolamine kinase activity"/>
    <property type="evidence" value="ECO:0007669"/>
    <property type="project" value="TreeGrafter"/>
</dbReference>
<dbReference type="PANTHER" id="PTHR22603:SF93">
    <property type="entry name" value="RE24176P"/>
    <property type="match status" value="1"/>
</dbReference>
<evidence type="ECO:0000256" key="1">
    <source>
        <dbReference type="ARBA" id="ARBA00038211"/>
    </source>
</evidence>
<protein>
    <submittedName>
        <fullName evidence="2">Choline/ethanolamine kinase</fullName>
    </submittedName>
</protein>